<dbReference type="PANTHER" id="PTHR37423:SF2">
    <property type="entry name" value="MEMBRANE-BOUND LYTIC MUREIN TRANSGLYCOSYLASE C"/>
    <property type="match status" value="1"/>
</dbReference>
<feature type="domain" description="Transglycosylase SLT" evidence="2">
    <location>
        <begin position="26"/>
        <end position="127"/>
    </location>
</feature>
<dbReference type="PANTHER" id="PTHR37423">
    <property type="entry name" value="SOLUBLE LYTIC MUREIN TRANSGLYCOSYLASE-RELATED"/>
    <property type="match status" value="1"/>
</dbReference>
<keyword evidence="4" id="KW-1185">Reference proteome</keyword>
<dbReference type="GO" id="GO:0000270">
    <property type="term" value="P:peptidoglycan metabolic process"/>
    <property type="evidence" value="ECO:0007669"/>
    <property type="project" value="InterPro"/>
</dbReference>
<gene>
    <name evidence="3" type="ORF">H7B90_23510</name>
</gene>
<dbReference type="Gene3D" id="1.10.530.10">
    <property type="match status" value="1"/>
</dbReference>
<dbReference type="AlphaFoldDB" id="A0A841U5L5"/>
<protein>
    <submittedName>
        <fullName evidence="3">Lytic transglycosylase domain-containing protein</fullName>
    </submittedName>
</protein>
<dbReference type="InterPro" id="IPR000189">
    <property type="entry name" value="Transglyc_AS"/>
</dbReference>
<dbReference type="SUPFAM" id="SSF53955">
    <property type="entry name" value="Lysozyme-like"/>
    <property type="match status" value="1"/>
</dbReference>
<dbReference type="Pfam" id="PF01464">
    <property type="entry name" value="SLT"/>
    <property type="match status" value="1"/>
</dbReference>
<dbReference type="EMBL" id="JACJVR010000090">
    <property type="protein sequence ID" value="MBB6694368.1"/>
    <property type="molecule type" value="Genomic_DNA"/>
</dbReference>
<organism evidence="3 4">
    <name type="scientific">Cohnella xylanilytica</name>
    <dbReference type="NCBI Taxonomy" id="557555"/>
    <lineage>
        <taxon>Bacteria</taxon>
        <taxon>Bacillati</taxon>
        <taxon>Bacillota</taxon>
        <taxon>Bacilli</taxon>
        <taxon>Bacillales</taxon>
        <taxon>Paenibacillaceae</taxon>
        <taxon>Cohnella</taxon>
    </lineage>
</organism>
<dbReference type="GO" id="GO:0008933">
    <property type="term" value="F:peptidoglycan lytic transglycosylase activity"/>
    <property type="evidence" value="ECO:0007669"/>
    <property type="project" value="InterPro"/>
</dbReference>
<evidence type="ECO:0000259" key="2">
    <source>
        <dbReference type="Pfam" id="PF01464"/>
    </source>
</evidence>
<dbReference type="PROSITE" id="PS00922">
    <property type="entry name" value="TRANSGLYCOSYLASE"/>
    <property type="match status" value="1"/>
</dbReference>
<comment type="similarity">
    <text evidence="1">Belongs to the transglycosylase Slt family.</text>
</comment>
<evidence type="ECO:0000313" key="3">
    <source>
        <dbReference type="EMBL" id="MBB6694368.1"/>
    </source>
</evidence>
<dbReference type="InterPro" id="IPR008258">
    <property type="entry name" value="Transglycosylase_SLT_dom_1"/>
</dbReference>
<dbReference type="InterPro" id="IPR023346">
    <property type="entry name" value="Lysozyme-like_dom_sf"/>
</dbReference>
<evidence type="ECO:0000313" key="4">
    <source>
        <dbReference type="Proteomes" id="UP000553776"/>
    </source>
</evidence>
<dbReference type="Proteomes" id="UP000553776">
    <property type="component" value="Unassembled WGS sequence"/>
</dbReference>
<proteinExistence type="inferred from homology"/>
<sequence>MAGCNGCSVGGVATGNVKVPTRYAGLINSATEKYGLPSGLLAAVAQAESSWNPNAVSSAGARGLFQFMPATAKGYGIDPTNPVQATDAAGKMLSGLMAKYDGDLSKALAAYNWGGGNLDKAIKKYGSNWLSHAPTETQKYIRKILG</sequence>
<reference evidence="3 4" key="1">
    <citation type="submission" date="2020-08" db="EMBL/GenBank/DDBJ databases">
        <title>Cohnella phylogeny.</title>
        <authorList>
            <person name="Dunlap C."/>
        </authorList>
    </citation>
    <scope>NUCLEOTIDE SEQUENCE [LARGE SCALE GENOMIC DNA]</scope>
    <source>
        <strain evidence="3 4">DSM 25239</strain>
    </source>
</reference>
<dbReference type="GO" id="GO:0016020">
    <property type="term" value="C:membrane"/>
    <property type="evidence" value="ECO:0007669"/>
    <property type="project" value="InterPro"/>
</dbReference>
<accession>A0A841U5L5</accession>
<name>A0A841U5L5_9BACL</name>
<dbReference type="CDD" id="cd00254">
    <property type="entry name" value="LT-like"/>
    <property type="match status" value="1"/>
</dbReference>
<evidence type="ECO:0000256" key="1">
    <source>
        <dbReference type="ARBA" id="ARBA00007734"/>
    </source>
</evidence>
<comment type="caution">
    <text evidence="3">The sequence shown here is derived from an EMBL/GenBank/DDBJ whole genome shotgun (WGS) entry which is preliminary data.</text>
</comment>
<dbReference type="RefSeq" id="WP_185138338.1">
    <property type="nucleotide sequence ID" value="NZ_JACJVR010000090.1"/>
</dbReference>